<evidence type="ECO:0000313" key="8">
    <source>
        <dbReference type="EMBL" id="RSH86050.1"/>
    </source>
</evidence>
<feature type="transmembrane region" description="Helical" evidence="7">
    <location>
        <begin position="296"/>
        <end position="319"/>
    </location>
</feature>
<dbReference type="Proteomes" id="UP000279236">
    <property type="component" value="Unassembled WGS sequence"/>
</dbReference>
<feature type="transmembrane region" description="Helical" evidence="7">
    <location>
        <begin position="331"/>
        <end position="351"/>
    </location>
</feature>
<dbReference type="SUPFAM" id="SSF103473">
    <property type="entry name" value="MFS general substrate transporter"/>
    <property type="match status" value="1"/>
</dbReference>
<dbReference type="Gene3D" id="1.20.1250.20">
    <property type="entry name" value="MFS general substrate transporter like domains"/>
    <property type="match status" value="2"/>
</dbReference>
<dbReference type="GeneID" id="39588801"/>
<dbReference type="InterPro" id="IPR011701">
    <property type="entry name" value="MFS"/>
</dbReference>
<feature type="transmembrane region" description="Helical" evidence="7">
    <location>
        <begin position="194"/>
        <end position="215"/>
    </location>
</feature>
<evidence type="ECO:0000256" key="7">
    <source>
        <dbReference type="SAM" id="Phobius"/>
    </source>
</evidence>
<evidence type="ECO:0000313" key="9">
    <source>
        <dbReference type="Proteomes" id="UP000279236"/>
    </source>
</evidence>
<dbReference type="GO" id="GO:0022857">
    <property type="term" value="F:transmembrane transporter activity"/>
    <property type="evidence" value="ECO:0007669"/>
    <property type="project" value="InterPro"/>
</dbReference>
<feature type="transmembrane region" description="Helical" evidence="7">
    <location>
        <begin position="159"/>
        <end position="179"/>
    </location>
</feature>
<keyword evidence="3 7" id="KW-0812">Transmembrane</keyword>
<evidence type="ECO:0008006" key="10">
    <source>
        <dbReference type="Google" id="ProtNLM"/>
    </source>
</evidence>
<feature type="transmembrane region" description="Helical" evidence="7">
    <location>
        <begin position="389"/>
        <end position="408"/>
    </location>
</feature>
<evidence type="ECO:0000256" key="1">
    <source>
        <dbReference type="ARBA" id="ARBA00004141"/>
    </source>
</evidence>
<dbReference type="RefSeq" id="XP_028478835.1">
    <property type="nucleotide sequence ID" value="XM_028619863.1"/>
</dbReference>
<protein>
    <recommendedName>
        <fullName evidence="10">Major facilitator superfamily (MFS) profile domain-containing protein</fullName>
    </recommendedName>
</protein>
<dbReference type="PANTHER" id="PTHR43791">
    <property type="entry name" value="PERMEASE-RELATED"/>
    <property type="match status" value="1"/>
</dbReference>
<keyword evidence="5 7" id="KW-0472">Membrane</keyword>
<evidence type="ECO:0000256" key="6">
    <source>
        <dbReference type="ARBA" id="ARBA00037968"/>
    </source>
</evidence>
<dbReference type="InterPro" id="IPR036259">
    <property type="entry name" value="MFS_trans_sf"/>
</dbReference>
<feature type="transmembrane region" description="Helical" evidence="7">
    <location>
        <begin position="452"/>
        <end position="473"/>
    </location>
</feature>
<keyword evidence="9" id="KW-1185">Reference proteome</keyword>
<comment type="subcellular location">
    <subcellularLocation>
        <location evidence="1">Membrane</location>
        <topology evidence="1">Multi-pass membrane protein</topology>
    </subcellularLocation>
</comment>
<dbReference type="OrthoDB" id="6730379at2759"/>
<dbReference type="EMBL" id="RSCE01000002">
    <property type="protein sequence ID" value="RSH86050.1"/>
    <property type="molecule type" value="Genomic_DNA"/>
</dbReference>
<dbReference type="PANTHER" id="PTHR43791:SF59">
    <property type="entry name" value="TRANSPORTER, PUTATIVE (AFU_ORTHOLOGUE AFUA_1G06550)-RELATED"/>
    <property type="match status" value="1"/>
</dbReference>
<organism evidence="8 9">
    <name type="scientific">Apiotrichum porosum</name>
    <dbReference type="NCBI Taxonomy" id="105984"/>
    <lineage>
        <taxon>Eukaryota</taxon>
        <taxon>Fungi</taxon>
        <taxon>Dikarya</taxon>
        <taxon>Basidiomycota</taxon>
        <taxon>Agaricomycotina</taxon>
        <taxon>Tremellomycetes</taxon>
        <taxon>Trichosporonales</taxon>
        <taxon>Trichosporonaceae</taxon>
        <taxon>Apiotrichum</taxon>
    </lineage>
</organism>
<sequence>MGGTKHEIAADTKAEPVELELVEHAQPHKKTANFSMDDAAKLMAEAGHVEATPEDRKRVLRLIDIYVCLPMCITYFAQQLDKSSLSYAAVFDLQTATGLHGTQYSWLSSIVYIAQLCLQPLSSYALIIFPIKYWVCFNFAGWSIMTICTAAAHNWSGLMACRFLLGMFEATILPAFIFLTQCWYTRREQASRTIAYQIANSCAAIIGPLMSYGIGHATAKIHAYQGIFLFIGCLSFAFVPLIFWMLPNSPVTAPFLKRGNDRVIAIERLRENNTGTKSSTWKWNQVWEVYRDPKTYLWAAMYICTSTPSGGFGTFGGLIIKGFGFTSFKAILMQCPTGVIAILTLIITGYLTTKLKVRWAVIACCAIPPIAGAVGLCRIPRTNTGALTACYYVAQVLSGIQPLLYTWANSNAGGSTKRVVTFATMFVFQCAGNIIGPQVYFAREAPYYHTGLYVNIGCWSVLILLICIQRVYLGHLNKKQAARRVAMGLPEELEDMSIMTYEEAQKYKEQLTAQMAAAGLDIATLYENAFDDMTDFENPAFIYVL</sequence>
<reference evidence="8 9" key="1">
    <citation type="submission" date="2018-11" db="EMBL/GenBank/DDBJ databases">
        <title>Genome sequence of Apiotrichum porosum DSM 27194.</title>
        <authorList>
            <person name="Aliyu H."/>
            <person name="Gorte O."/>
            <person name="Ochsenreither K."/>
        </authorList>
    </citation>
    <scope>NUCLEOTIDE SEQUENCE [LARGE SCALE GENOMIC DNA]</scope>
    <source>
        <strain evidence="8 9">DSM 27194</strain>
    </source>
</reference>
<evidence type="ECO:0000256" key="4">
    <source>
        <dbReference type="ARBA" id="ARBA00022989"/>
    </source>
</evidence>
<dbReference type="FunFam" id="1.20.1250.20:FF:000064">
    <property type="entry name" value="MFS allantoate transporter"/>
    <property type="match status" value="1"/>
</dbReference>
<dbReference type="Pfam" id="PF07690">
    <property type="entry name" value="MFS_1"/>
    <property type="match status" value="1"/>
</dbReference>
<proteinExistence type="inferred from homology"/>
<comment type="caution">
    <text evidence="8">The sequence shown here is derived from an EMBL/GenBank/DDBJ whole genome shotgun (WGS) entry which is preliminary data.</text>
</comment>
<dbReference type="GO" id="GO:0016020">
    <property type="term" value="C:membrane"/>
    <property type="evidence" value="ECO:0007669"/>
    <property type="project" value="UniProtKB-SubCell"/>
</dbReference>
<name>A0A427Y4N6_9TREE</name>
<keyword evidence="2" id="KW-0813">Transport</keyword>
<comment type="similarity">
    <text evidence="6">Belongs to the major facilitator superfamily. Allantoate permease family.</text>
</comment>
<evidence type="ECO:0000256" key="2">
    <source>
        <dbReference type="ARBA" id="ARBA00022448"/>
    </source>
</evidence>
<feature type="transmembrane region" description="Helical" evidence="7">
    <location>
        <begin position="357"/>
        <end position="377"/>
    </location>
</feature>
<keyword evidence="4 7" id="KW-1133">Transmembrane helix</keyword>
<accession>A0A427Y4N6</accession>
<gene>
    <name evidence="8" type="ORF">EHS24_004258</name>
</gene>
<feature type="transmembrane region" description="Helical" evidence="7">
    <location>
        <begin position="227"/>
        <end position="246"/>
    </location>
</feature>
<evidence type="ECO:0000256" key="5">
    <source>
        <dbReference type="ARBA" id="ARBA00023136"/>
    </source>
</evidence>
<dbReference type="AlphaFoldDB" id="A0A427Y4N6"/>
<feature type="transmembrane region" description="Helical" evidence="7">
    <location>
        <begin position="131"/>
        <end position="152"/>
    </location>
</feature>
<evidence type="ECO:0000256" key="3">
    <source>
        <dbReference type="ARBA" id="ARBA00022692"/>
    </source>
</evidence>